<dbReference type="STRING" id="644352.J3NY79"/>
<dbReference type="GO" id="GO:0005783">
    <property type="term" value="C:endoplasmic reticulum"/>
    <property type="evidence" value="ECO:0007669"/>
    <property type="project" value="TreeGrafter"/>
</dbReference>
<feature type="domain" description="HSac2" evidence="3">
    <location>
        <begin position="725"/>
        <end position="876"/>
    </location>
</feature>
<dbReference type="PROSITE" id="PS51791">
    <property type="entry name" value="HSAC2"/>
    <property type="match status" value="1"/>
</dbReference>
<sequence length="972" mass="105933">MVGLARKILVSAAVDGLVLQPLSSKKDPRPPASPVKLKYGDATVSHASREVPGDAVAKPNASFESFGIIGLITVPPHSYLVTITRRQQVALVRGRPVYVVTEVALTPCSSQPEATEAIARTAAHLKRAAAASEATAAGESATDSSDSDDENAPPAPVVSDDVSDDAAEPDDSRGRPRSITSIASDVMNKRGGYGRFAQRWFSGGGWMQDQKRSMGLSNGPPVAQQDAAAADGSDGDSRKGGVPSPEGPATGDAVKAEETAQPTMGSAAALLPKLLRTTQILFGTSRSFFFSYDHDITRSLSSQPPNAAQSELPLCRRVDPVFWWNRHVLKRFVEAGADAFALPLMQGFVGQRTFVVDSDPPQVDEGVKDSLEMSDLRSRPQSGTASPQNERLSESLNRRSSEKIFDITIISRRSVKRAGLRYLRRGVDDNGNTANFVETEQILSPAEGSAAEKTCSFTQIRGSIPLFFVQSPYSLKPAPVIQHSPESNYQALKKHFSMLKTQYGSLQAVNLVEKHGIEASIGEQYEKGVQRLNEESGPSEGVPFEWFDFHSECRGMKFENVSKLVDILGKQLERFGSTVEVNGEIASRQAGVLRTNCMDCLDRTNVCQSSFAKFMLDHQLSQQGFDMSAQRDQETAWFNTLWADNGDSISKQYASTAAMKGDYTRTKKRDVRGALTDIGLSVNRLWSGMINDFFVQTTIDFLLGNVTAMVFDEFEVNMMSQDPAVSMQRMREQAIELCQKRVVADEKEEFIDGWTMLTPHTSNSLTAQPFEEAVLLLTDVAMYLCRFDWNLDKVSSFERVELASVKKATFGAYVTSTTAPWQLDETKNQGILVTYKPSTKDVIRVNTRSLSASFGKMDDKDKAPDAPGPVGLAGILSRRPAPPAERKIALKALYSLSSLAESSGGNGLTEIQQVVSISAQLERLIALNTPISAGSKRESILESGDIISAAEAKRNAGLLEQLGYSIRKLVWA</sequence>
<accession>J3NY79</accession>
<feature type="compositionally biased region" description="Low complexity" evidence="1">
    <location>
        <begin position="130"/>
        <end position="144"/>
    </location>
</feature>
<name>J3NY79_GAET3</name>
<evidence type="ECO:0000313" key="4">
    <source>
        <dbReference type="EMBL" id="EJT76312.1"/>
    </source>
</evidence>
<gene>
    <name evidence="5" type="primary">20346690</name>
    <name evidence="4" type="ORF">GGTG_06232</name>
</gene>
<evidence type="ECO:0000259" key="2">
    <source>
        <dbReference type="PROSITE" id="PS50275"/>
    </source>
</evidence>
<evidence type="ECO:0000259" key="3">
    <source>
        <dbReference type="PROSITE" id="PS51791"/>
    </source>
</evidence>
<feature type="compositionally biased region" description="Basic and acidic residues" evidence="1">
    <location>
        <begin position="365"/>
        <end position="378"/>
    </location>
</feature>
<dbReference type="OrthoDB" id="405996at2759"/>
<dbReference type="InterPro" id="IPR002013">
    <property type="entry name" value="SAC_dom"/>
</dbReference>
<feature type="region of interest" description="Disordered" evidence="1">
    <location>
        <begin position="211"/>
        <end position="261"/>
    </location>
</feature>
<proteinExistence type="predicted"/>
<dbReference type="GO" id="GO:0043812">
    <property type="term" value="F:phosphatidylinositol-4-phosphate phosphatase activity"/>
    <property type="evidence" value="ECO:0007669"/>
    <property type="project" value="TreeGrafter"/>
</dbReference>
<dbReference type="PANTHER" id="PTHR45662">
    <property type="entry name" value="PHOSPHATIDYLINOSITIDE PHOSPHATASE SAC1"/>
    <property type="match status" value="1"/>
</dbReference>
<feature type="compositionally biased region" description="Polar residues" evidence="1">
    <location>
        <begin position="379"/>
        <end position="388"/>
    </location>
</feature>
<feature type="region of interest" description="Disordered" evidence="1">
    <location>
        <begin position="359"/>
        <end position="397"/>
    </location>
</feature>
<reference evidence="5" key="4">
    <citation type="journal article" date="2015" name="G3 (Bethesda)">
        <title>Genome sequences of three phytopathogenic species of the Magnaporthaceae family of fungi.</title>
        <authorList>
            <person name="Okagaki L.H."/>
            <person name="Nunes C.C."/>
            <person name="Sailsbery J."/>
            <person name="Clay B."/>
            <person name="Brown D."/>
            <person name="John T."/>
            <person name="Oh Y."/>
            <person name="Young N."/>
            <person name="Fitzgerald M."/>
            <person name="Haas B.J."/>
            <person name="Zeng Q."/>
            <person name="Young S."/>
            <person name="Adiconis X."/>
            <person name="Fan L."/>
            <person name="Levin J.Z."/>
            <person name="Mitchell T.K."/>
            <person name="Okubara P.A."/>
            <person name="Farman M.L."/>
            <person name="Kohn L.M."/>
            <person name="Birren B."/>
            <person name="Ma L.-J."/>
            <person name="Dean R.A."/>
        </authorList>
    </citation>
    <scope>NUCLEOTIDE SEQUENCE</scope>
    <source>
        <strain evidence="5">R3-111a-1</strain>
    </source>
</reference>
<evidence type="ECO:0000256" key="1">
    <source>
        <dbReference type="SAM" id="MobiDB-lite"/>
    </source>
</evidence>
<evidence type="ECO:0000313" key="5">
    <source>
        <dbReference type="EnsemblFungi" id="EJT76312"/>
    </source>
</evidence>
<reference evidence="4" key="3">
    <citation type="submission" date="2010-09" db="EMBL/GenBank/DDBJ databases">
        <title>Annotation of Gaeumannomyces graminis var. tritici R3-111a-1.</title>
        <authorList>
            <consortium name="The Broad Institute Genome Sequencing Platform"/>
            <person name="Ma L.-J."/>
            <person name="Dead R."/>
            <person name="Young S.K."/>
            <person name="Zeng Q."/>
            <person name="Gargeya S."/>
            <person name="Fitzgerald M."/>
            <person name="Haas B."/>
            <person name="Abouelleil A."/>
            <person name="Alvarado L."/>
            <person name="Arachchi H.M."/>
            <person name="Berlin A."/>
            <person name="Brown A."/>
            <person name="Chapman S.B."/>
            <person name="Chen Z."/>
            <person name="Dunbar C."/>
            <person name="Freedman E."/>
            <person name="Gearin G."/>
            <person name="Gellesch M."/>
            <person name="Goldberg J."/>
            <person name="Griggs A."/>
            <person name="Gujja S."/>
            <person name="Heiman D."/>
            <person name="Howarth C."/>
            <person name="Larson L."/>
            <person name="Lui A."/>
            <person name="MacDonald P.J.P."/>
            <person name="Mehta T."/>
            <person name="Montmayeur A."/>
            <person name="Murphy C."/>
            <person name="Neiman D."/>
            <person name="Pearson M."/>
            <person name="Priest M."/>
            <person name="Roberts A."/>
            <person name="Saif S."/>
            <person name="Shea T."/>
            <person name="Shenoy N."/>
            <person name="Sisk P."/>
            <person name="Stolte C."/>
            <person name="Sykes S."/>
            <person name="Yandava C."/>
            <person name="Wortman J."/>
            <person name="Nusbaum C."/>
            <person name="Birren B."/>
        </authorList>
    </citation>
    <scope>NUCLEOTIDE SEQUENCE</scope>
    <source>
        <strain evidence="4">R3-111a-1</strain>
    </source>
</reference>
<dbReference type="PROSITE" id="PS50275">
    <property type="entry name" value="SAC"/>
    <property type="match status" value="1"/>
</dbReference>
<dbReference type="VEuPathDB" id="FungiDB:GGTG_06232"/>
<reference evidence="6" key="1">
    <citation type="submission" date="2010-07" db="EMBL/GenBank/DDBJ databases">
        <title>The genome sequence of Gaeumannomyces graminis var. tritici strain R3-111a-1.</title>
        <authorList>
            <consortium name="The Broad Institute Genome Sequencing Platform"/>
            <person name="Ma L.-J."/>
            <person name="Dead R."/>
            <person name="Young S."/>
            <person name="Zeng Q."/>
            <person name="Koehrsen M."/>
            <person name="Alvarado L."/>
            <person name="Berlin A."/>
            <person name="Chapman S.B."/>
            <person name="Chen Z."/>
            <person name="Freedman E."/>
            <person name="Gellesch M."/>
            <person name="Goldberg J."/>
            <person name="Griggs A."/>
            <person name="Gujja S."/>
            <person name="Heilman E.R."/>
            <person name="Heiman D."/>
            <person name="Hepburn T."/>
            <person name="Howarth C."/>
            <person name="Jen D."/>
            <person name="Larson L."/>
            <person name="Mehta T."/>
            <person name="Neiman D."/>
            <person name="Pearson M."/>
            <person name="Roberts A."/>
            <person name="Saif S."/>
            <person name="Shea T."/>
            <person name="Shenoy N."/>
            <person name="Sisk P."/>
            <person name="Stolte C."/>
            <person name="Sykes S."/>
            <person name="Walk T."/>
            <person name="White J."/>
            <person name="Yandava C."/>
            <person name="Haas B."/>
            <person name="Nusbaum C."/>
            <person name="Birren B."/>
        </authorList>
    </citation>
    <scope>NUCLEOTIDE SEQUENCE [LARGE SCALE GENOMIC DNA]</scope>
    <source>
        <strain evidence="6">R3-111a-1</strain>
    </source>
</reference>
<dbReference type="HOGENOM" id="CLU_006249_1_0_1"/>
<dbReference type="GO" id="GO:0046856">
    <property type="term" value="P:phosphatidylinositol dephosphorylation"/>
    <property type="evidence" value="ECO:0007669"/>
    <property type="project" value="TreeGrafter"/>
</dbReference>
<dbReference type="EMBL" id="GL385397">
    <property type="protein sequence ID" value="EJT76312.1"/>
    <property type="molecule type" value="Genomic_DNA"/>
</dbReference>
<dbReference type="PANTHER" id="PTHR45662:SF7">
    <property type="entry name" value="SACI DOMAIN PROTEIN (AFU_ORTHOLOGUE AFUA_1G15890)"/>
    <property type="match status" value="1"/>
</dbReference>
<dbReference type="EnsemblFungi" id="EJT76312">
    <property type="protein sequence ID" value="EJT76312"/>
    <property type="gene ID" value="GGTG_06232"/>
</dbReference>
<dbReference type="InterPro" id="IPR034753">
    <property type="entry name" value="hSac2"/>
</dbReference>
<reference evidence="4" key="2">
    <citation type="submission" date="2010-07" db="EMBL/GenBank/DDBJ databases">
        <authorList>
            <consortium name="The Broad Institute Genome Sequencing Platform"/>
            <consortium name="Broad Institute Genome Sequencing Center for Infectious Disease"/>
            <person name="Ma L.-J."/>
            <person name="Dead R."/>
            <person name="Young S."/>
            <person name="Zeng Q."/>
            <person name="Koehrsen M."/>
            <person name="Alvarado L."/>
            <person name="Berlin A."/>
            <person name="Chapman S.B."/>
            <person name="Chen Z."/>
            <person name="Freedman E."/>
            <person name="Gellesch M."/>
            <person name="Goldberg J."/>
            <person name="Griggs A."/>
            <person name="Gujja S."/>
            <person name="Heilman E.R."/>
            <person name="Heiman D."/>
            <person name="Hepburn T."/>
            <person name="Howarth C."/>
            <person name="Jen D."/>
            <person name="Larson L."/>
            <person name="Mehta T."/>
            <person name="Neiman D."/>
            <person name="Pearson M."/>
            <person name="Roberts A."/>
            <person name="Saif S."/>
            <person name="Shea T."/>
            <person name="Shenoy N."/>
            <person name="Sisk P."/>
            <person name="Stolte C."/>
            <person name="Sykes S."/>
            <person name="Walk T."/>
            <person name="White J."/>
            <person name="Yandava C."/>
            <person name="Haas B."/>
            <person name="Nusbaum C."/>
            <person name="Birren B."/>
        </authorList>
    </citation>
    <scope>NUCLEOTIDE SEQUENCE</scope>
    <source>
        <strain evidence="4">R3-111a-1</strain>
    </source>
</reference>
<dbReference type="RefSeq" id="XP_009222312.1">
    <property type="nucleotide sequence ID" value="XM_009224048.1"/>
</dbReference>
<dbReference type="Pfam" id="PF12456">
    <property type="entry name" value="hSac2"/>
    <property type="match status" value="1"/>
</dbReference>
<organism evidence="4">
    <name type="scientific">Gaeumannomyces tritici (strain R3-111a-1)</name>
    <name type="common">Wheat and barley take-all root rot fungus</name>
    <name type="synonym">Gaeumannomyces graminis var. tritici</name>
    <dbReference type="NCBI Taxonomy" id="644352"/>
    <lineage>
        <taxon>Eukaryota</taxon>
        <taxon>Fungi</taxon>
        <taxon>Dikarya</taxon>
        <taxon>Ascomycota</taxon>
        <taxon>Pezizomycotina</taxon>
        <taxon>Sordariomycetes</taxon>
        <taxon>Sordariomycetidae</taxon>
        <taxon>Magnaporthales</taxon>
        <taxon>Magnaporthaceae</taxon>
        <taxon>Gaeumannomyces</taxon>
    </lineage>
</organism>
<dbReference type="GeneID" id="20346690"/>
<evidence type="ECO:0008006" key="7">
    <source>
        <dbReference type="Google" id="ProtNLM"/>
    </source>
</evidence>
<feature type="compositionally biased region" description="Low complexity" evidence="1">
    <location>
        <begin position="223"/>
        <end position="232"/>
    </location>
</feature>
<dbReference type="Proteomes" id="UP000006039">
    <property type="component" value="Unassembled WGS sequence"/>
</dbReference>
<protein>
    <recommendedName>
        <fullName evidence="7">Recessive suppressor of secretory defect</fullName>
    </recommendedName>
</protein>
<evidence type="ECO:0000313" key="6">
    <source>
        <dbReference type="Proteomes" id="UP000006039"/>
    </source>
</evidence>
<keyword evidence="6" id="KW-1185">Reference proteome</keyword>
<reference evidence="5" key="5">
    <citation type="submission" date="2018-04" db="UniProtKB">
        <authorList>
            <consortium name="EnsemblFungi"/>
        </authorList>
    </citation>
    <scope>IDENTIFICATION</scope>
    <source>
        <strain evidence="5">R3-111a-1</strain>
    </source>
</reference>
<feature type="region of interest" description="Disordered" evidence="1">
    <location>
        <begin position="130"/>
        <end position="183"/>
    </location>
</feature>
<dbReference type="Pfam" id="PF02383">
    <property type="entry name" value="Syja_N"/>
    <property type="match status" value="1"/>
</dbReference>
<feature type="domain" description="SAC" evidence="2">
    <location>
        <begin position="284"/>
        <end position="655"/>
    </location>
</feature>
<dbReference type="eggNOG" id="KOG1890">
    <property type="taxonomic scope" value="Eukaryota"/>
</dbReference>
<dbReference type="InterPro" id="IPR022158">
    <property type="entry name" value="Inositol_phosphatase"/>
</dbReference>
<dbReference type="AlphaFoldDB" id="J3NY79"/>